<accession>A0ABR3MMJ1</accession>
<sequence>MLITATSALGGIGASPWDRLSRLVFLQLFQSVEEFLARQDRNRNLPLNELKKNTGLENMRASFSLFHHVLSSCAAHPGLPHHCVDRCLAGTRNWLQTSSECYNQVLGVSTNP</sequence>
<evidence type="ECO:0000313" key="2">
    <source>
        <dbReference type="Proteomes" id="UP001558613"/>
    </source>
</evidence>
<reference evidence="1 2" key="1">
    <citation type="submission" date="2023-09" db="EMBL/GenBank/DDBJ databases">
        <authorList>
            <person name="Wang M."/>
        </authorList>
    </citation>
    <scope>NUCLEOTIDE SEQUENCE [LARGE SCALE GENOMIC DNA]</scope>
    <source>
        <strain evidence="1">GT-2023</strain>
        <tissue evidence="1">Liver</tissue>
    </source>
</reference>
<name>A0ABR3MMJ1_9TELE</name>
<protein>
    <submittedName>
        <fullName evidence="1">Uncharacterized protein</fullName>
    </submittedName>
</protein>
<keyword evidence="2" id="KW-1185">Reference proteome</keyword>
<dbReference type="EMBL" id="JAYMGO010000011">
    <property type="protein sequence ID" value="KAL1265830.1"/>
    <property type="molecule type" value="Genomic_DNA"/>
</dbReference>
<proteinExistence type="predicted"/>
<dbReference type="Proteomes" id="UP001558613">
    <property type="component" value="Unassembled WGS sequence"/>
</dbReference>
<evidence type="ECO:0000313" key="1">
    <source>
        <dbReference type="EMBL" id="KAL1265830.1"/>
    </source>
</evidence>
<organism evidence="1 2">
    <name type="scientific">Cirrhinus molitorella</name>
    <name type="common">mud carp</name>
    <dbReference type="NCBI Taxonomy" id="172907"/>
    <lineage>
        <taxon>Eukaryota</taxon>
        <taxon>Metazoa</taxon>
        <taxon>Chordata</taxon>
        <taxon>Craniata</taxon>
        <taxon>Vertebrata</taxon>
        <taxon>Euteleostomi</taxon>
        <taxon>Actinopterygii</taxon>
        <taxon>Neopterygii</taxon>
        <taxon>Teleostei</taxon>
        <taxon>Ostariophysi</taxon>
        <taxon>Cypriniformes</taxon>
        <taxon>Cyprinidae</taxon>
        <taxon>Labeoninae</taxon>
        <taxon>Labeonini</taxon>
        <taxon>Cirrhinus</taxon>
    </lineage>
</organism>
<gene>
    <name evidence="1" type="ORF">QQF64_003857</name>
</gene>
<comment type="caution">
    <text evidence="1">The sequence shown here is derived from an EMBL/GenBank/DDBJ whole genome shotgun (WGS) entry which is preliminary data.</text>
</comment>